<comment type="caution">
    <text evidence="1">The sequence shown here is derived from an EMBL/GenBank/DDBJ whole genome shotgun (WGS) entry which is preliminary data.</text>
</comment>
<dbReference type="Proteomes" id="UP000586827">
    <property type="component" value="Unassembled WGS sequence"/>
</dbReference>
<organism evidence="1 2">
    <name type="scientific">Nocardia uniformis</name>
    <dbReference type="NCBI Taxonomy" id="53432"/>
    <lineage>
        <taxon>Bacteria</taxon>
        <taxon>Bacillati</taxon>
        <taxon>Actinomycetota</taxon>
        <taxon>Actinomycetes</taxon>
        <taxon>Mycobacteriales</taxon>
        <taxon>Nocardiaceae</taxon>
        <taxon>Nocardia</taxon>
    </lineage>
</organism>
<sequence length="112" mass="11954">MSIEARAILTLVSNLAGGSATARATASDEVTDWTGSFTPQQANVLTSLLLWLASVESDPTALEAELHAAAELVENCSIDPTVINDVHLLNPETLPAPLHEYRDFLLSEVPSQ</sequence>
<keyword evidence="2" id="KW-1185">Reference proteome</keyword>
<accession>A0A849CD07</accession>
<dbReference type="EMBL" id="JABELX010000009">
    <property type="protein sequence ID" value="NNH72969.1"/>
    <property type="molecule type" value="Genomic_DNA"/>
</dbReference>
<name>A0A849CD07_9NOCA</name>
<gene>
    <name evidence="1" type="ORF">HLB23_24435</name>
</gene>
<dbReference type="AlphaFoldDB" id="A0A849CD07"/>
<dbReference type="RefSeq" id="WP_157552672.1">
    <property type="nucleotide sequence ID" value="NZ_JABELX010000009.1"/>
</dbReference>
<proteinExistence type="predicted"/>
<evidence type="ECO:0000313" key="1">
    <source>
        <dbReference type="EMBL" id="NNH72969.1"/>
    </source>
</evidence>
<evidence type="ECO:0000313" key="2">
    <source>
        <dbReference type="Proteomes" id="UP000586827"/>
    </source>
</evidence>
<protein>
    <submittedName>
        <fullName evidence="1">Uncharacterized protein</fullName>
    </submittedName>
</protein>
<reference evidence="1 2" key="1">
    <citation type="submission" date="2020-05" db="EMBL/GenBank/DDBJ databases">
        <title>MicrobeNet Type strains.</title>
        <authorList>
            <person name="Nicholson A.C."/>
        </authorList>
    </citation>
    <scope>NUCLEOTIDE SEQUENCE [LARGE SCALE GENOMIC DNA]</scope>
    <source>
        <strain evidence="1 2">JCM 3224</strain>
    </source>
</reference>